<sequence length="160" mass="16884">MRLRGTHAMLASMDATLHTPFGPVSLRERDGVLIALDWAPGRVAPSPLVAEGLHQLAEYFDGKRAAFDLPLDWGQGIHAQVRHAMAAIPLGETRTYGEIARQIGAPPQAVGQACGANPLPILIPCHRVLGRNTLGGFSAPGGVETKVALLRFEGAAGLLI</sequence>
<keyword evidence="2 9" id="KW-0489">Methyltransferase</keyword>
<dbReference type="InterPro" id="IPR008332">
    <property type="entry name" value="MethylG_MeTrfase_N"/>
</dbReference>
<reference evidence="9 10" key="1">
    <citation type="journal article" date="2014" name="Int. J. Syst. Evol. Microbiol.">
        <title>Complete genome sequence of Corynebacterium casei LMG S-19264T (=DSM 44701T), isolated from a smear-ripened cheese.</title>
        <authorList>
            <consortium name="US DOE Joint Genome Institute (JGI-PGF)"/>
            <person name="Walter F."/>
            <person name="Albersmeier A."/>
            <person name="Kalinowski J."/>
            <person name="Ruckert C."/>
        </authorList>
    </citation>
    <scope>NUCLEOTIDE SEQUENCE [LARGE SCALE GENOMIC DNA]</scope>
    <source>
        <strain evidence="9 10">CGMCC 1.7029</strain>
    </source>
</reference>
<dbReference type="CDD" id="cd06445">
    <property type="entry name" value="ATase"/>
    <property type="match status" value="1"/>
</dbReference>
<gene>
    <name evidence="9" type="ORF">GCM10010991_16830</name>
</gene>
<dbReference type="Gene3D" id="3.30.160.70">
    <property type="entry name" value="Methylated DNA-protein cysteine methyltransferase domain"/>
    <property type="match status" value="1"/>
</dbReference>
<keyword evidence="4" id="KW-0227">DNA damage</keyword>
<dbReference type="InterPro" id="IPR036217">
    <property type="entry name" value="MethylDNA_cys_MeTrfase_DNAb"/>
</dbReference>
<comment type="caution">
    <text evidence="9">The sequence shown here is derived from an EMBL/GenBank/DDBJ whole genome shotgun (WGS) entry which is preliminary data.</text>
</comment>
<dbReference type="InterPro" id="IPR036388">
    <property type="entry name" value="WH-like_DNA-bd_sf"/>
</dbReference>
<accession>A0A918DD40</accession>
<evidence type="ECO:0000256" key="2">
    <source>
        <dbReference type="ARBA" id="ARBA00022603"/>
    </source>
</evidence>
<dbReference type="Pfam" id="PF02870">
    <property type="entry name" value="Methyltransf_1N"/>
    <property type="match status" value="1"/>
</dbReference>
<protein>
    <submittedName>
        <fullName evidence="9">Methylated-DNA--protein-cysteine methyltransferase</fullName>
    </submittedName>
</protein>
<dbReference type="InterPro" id="IPR001497">
    <property type="entry name" value="MethylDNA_cys_MeTrfase_AS"/>
</dbReference>
<evidence type="ECO:0000256" key="4">
    <source>
        <dbReference type="ARBA" id="ARBA00022763"/>
    </source>
</evidence>
<evidence type="ECO:0000313" key="10">
    <source>
        <dbReference type="Proteomes" id="UP000598196"/>
    </source>
</evidence>
<dbReference type="Pfam" id="PF01035">
    <property type="entry name" value="DNA_binding_1"/>
    <property type="match status" value="1"/>
</dbReference>
<dbReference type="GO" id="GO:0003908">
    <property type="term" value="F:methylated-DNA-[protein]-cysteine S-methyltransferase activity"/>
    <property type="evidence" value="ECO:0007669"/>
    <property type="project" value="UniProtKB-EC"/>
</dbReference>
<dbReference type="InterPro" id="IPR036631">
    <property type="entry name" value="MGMT_N_sf"/>
</dbReference>
<dbReference type="InterPro" id="IPR014048">
    <property type="entry name" value="MethylDNA_cys_MeTrfase_DNA-bd"/>
</dbReference>
<keyword evidence="3" id="KW-0808">Transferase</keyword>
<dbReference type="PANTHER" id="PTHR10815:SF13">
    <property type="entry name" value="METHYLATED-DNA--PROTEIN-CYSTEINE METHYLTRANSFERASE"/>
    <property type="match status" value="1"/>
</dbReference>
<evidence type="ECO:0000259" key="7">
    <source>
        <dbReference type="Pfam" id="PF01035"/>
    </source>
</evidence>
<keyword evidence="5" id="KW-0234">DNA repair</keyword>
<dbReference type="Proteomes" id="UP000598196">
    <property type="component" value="Unassembled WGS sequence"/>
</dbReference>
<proteinExistence type="predicted"/>
<evidence type="ECO:0000256" key="1">
    <source>
        <dbReference type="ARBA" id="ARBA00001286"/>
    </source>
</evidence>
<keyword evidence="10" id="KW-1185">Reference proteome</keyword>
<comment type="catalytic activity">
    <reaction evidence="1">
        <text>a 4-O-methyl-thymidine in DNA + L-cysteinyl-[protein] = a thymidine in DNA + S-methyl-L-cysteinyl-[protein]</text>
        <dbReference type="Rhea" id="RHEA:53428"/>
        <dbReference type="Rhea" id="RHEA-COMP:10131"/>
        <dbReference type="Rhea" id="RHEA-COMP:10132"/>
        <dbReference type="Rhea" id="RHEA-COMP:13555"/>
        <dbReference type="Rhea" id="RHEA-COMP:13556"/>
        <dbReference type="ChEBI" id="CHEBI:29950"/>
        <dbReference type="ChEBI" id="CHEBI:82612"/>
        <dbReference type="ChEBI" id="CHEBI:137386"/>
        <dbReference type="ChEBI" id="CHEBI:137387"/>
        <dbReference type="EC" id="2.1.1.63"/>
    </reaction>
</comment>
<evidence type="ECO:0000256" key="5">
    <source>
        <dbReference type="ARBA" id="ARBA00023204"/>
    </source>
</evidence>
<evidence type="ECO:0000256" key="3">
    <source>
        <dbReference type="ARBA" id="ARBA00022679"/>
    </source>
</evidence>
<dbReference type="GO" id="GO:0032259">
    <property type="term" value="P:methylation"/>
    <property type="evidence" value="ECO:0007669"/>
    <property type="project" value="UniProtKB-KW"/>
</dbReference>
<organism evidence="9 10">
    <name type="scientific">Gemmobacter aquaticus</name>
    <dbReference type="NCBI Taxonomy" id="490185"/>
    <lineage>
        <taxon>Bacteria</taxon>
        <taxon>Pseudomonadati</taxon>
        <taxon>Pseudomonadota</taxon>
        <taxon>Alphaproteobacteria</taxon>
        <taxon>Rhodobacterales</taxon>
        <taxon>Paracoccaceae</taxon>
        <taxon>Gemmobacter</taxon>
    </lineage>
</organism>
<dbReference type="AlphaFoldDB" id="A0A918DD40"/>
<feature type="domain" description="Methylguanine DNA methyltransferase ribonuclease-like" evidence="8">
    <location>
        <begin position="15"/>
        <end position="72"/>
    </location>
</feature>
<dbReference type="EMBL" id="BMLP01000002">
    <property type="protein sequence ID" value="GGO31173.1"/>
    <property type="molecule type" value="Genomic_DNA"/>
</dbReference>
<comment type="catalytic activity">
    <reaction evidence="6">
        <text>a 6-O-methyl-2'-deoxyguanosine in DNA + L-cysteinyl-[protein] = S-methyl-L-cysteinyl-[protein] + a 2'-deoxyguanosine in DNA</text>
        <dbReference type="Rhea" id="RHEA:24000"/>
        <dbReference type="Rhea" id="RHEA-COMP:10131"/>
        <dbReference type="Rhea" id="RHEA-COMP:10132"/>
        <dbReference type="Rhea" id="RHEA-COMP:11367"/>
        <dbReference type="Rhea" id="RHEA-COMP:11368"/>
        <dbReference type="ChEBI" id="CHEBI:29950"/>
        <dbReference type="ChEBI" id="CHEBI:82612"/>
        <dbReference type="ChEBI" id="CHEBI:85445"/>
        <dbReference type="ChEBI" id="CHEBI:85448"/>
        <dbReference type="EC" id="2.1.1.63"/>
    </reaction>
</comment>
<dbReference type="GO" id="GO:0006281">
    <property type="term" value="P:DNA repair"/>
    <property type="evidence" value="ECO:0007669"/>
    <property type="project" value="UniProtKB-KW"/>
</dbReference>
<dbReference type="NCBIfam" id="TIGR00589">
    <property type="entry name" value="ogt"/>
    <property type="match status" value="1"/>
</dbReference>
<dbReference type="SUPFAM" id="SSF53155">
    <property type="entry name" value="Methylated DNA-protein cysteine methyltransferase domain"/>
    <property type="match status" value="1"/>
</dbReference>
<feature type="domain" description="Methylated-DNA-[protein]-cysteine S-methyltransferase DNA binding" evidence="7">
    <location>
        <begin position="78"/>
        <end position="155"/>
    </location>
</feature>
<dbReference type="PANTHER" id="PTHR10815">
    <property type="entry name" value="METHYLATED-DNA--PROTEIN-CYSTEINE METHYLTRANSFERASE"/>
    <property type="match status" value="1"/>
</dbReference>
<evidence type="ECO:0000259" key="8">
    <source>
        <dbReference type="Pfam" id="PF02870"/>
    </source>
</evidence>
<evidence type="ECO:0000313" key="9">
    <source>
        <dbReference type="EMBL" id="GGO31173.1"/>
    </source>
</evidence>
<evidence type="ECO:0000256" key="6">
    <source>
        <dbReference type="ARBA" id="ARBA00049348"/>
    </source>
</evidence>
<name>A0A918DD40_9RHOB</name>
<dbReference type="Gene3D" id="1.10.10.10">
    <property type="entry name" value="Winged helix-like DNA-binding domain superfamily/Winged helix DNA-binding domain"/>
    <property type="match status" value="1"/>
</dbReference>
<dbReference type="PROSITE" id="PS00374">
    <property type="entry name" value="MGMT"/>
    <property type="match status" value="1"/>
</dbReference>
<dbReference type="SUPFAM" id="SSF46767">
    <property type="entry name" value="Methylated DNA-protein cysteine methyltransferase, C-terminal domain"/>
    <property type="match status" value="1"/>
</dbReference>